<evidence type="ECO:0000313" key="4">
    <source>
        <dbReference type="Proteomes" id="UP000536179"/>
    </source>
</evidence>
<sequence>MSQICRWGFVSAANIARKNWLAVKNSGNGQVVAVASRQPEKALAFINECQSTQPFSESPAAVAGYEDLLSRSDIDAVYIPLPTALRKEWVIRAAEKGKHVLCEKPCSSNAADLREMIDACETNGVQFMDGLMFEHTARYREMRSVLDANESIGSIRRITSQFSFNGGQDFEDSDIRLNSDLEPFGALGDLGWYSIRHALWAMSYEMPAHVKATFLQTRHRSDSPNPIPMEMSGELLFANGVSASFYNSFVTGLQQWACVSGTKGQLSLSDFVLPYHGEQSRYQFSTPASQNLGCEFKLFENREDRVVQEVSDSGVDAPETELFRRFASIVNCGQLDPAWPIASLKTQAIMDAVMRSGQENGQIVAVDSIDM</sequence>
<organism evidence="3 4">
    <name type="scientific">Aporhodopirellula rubra</name>
    <dbReference type="NCBI Taxonomy" id="980271"/>
    <lineage>
        <taxon>Bacteria</taxon>
        <taxon>Pseudomonadati</taxon>
        <taxon>Planctomycetota</taxon>
        <taxon>Planctomycetia</taxon>
        <taxon>Pirellulales</taxon>
        <taxon>Pirellulaceae</taxon>
        <taxon>Aporhodopirellula</taxon>
    </lineage>
</organism>
<name>A0A7W5DXD8_9BACT</name>
<dbReference type="InterPro" id="IPR036291">
    <property type="entry name" value="NAD(P)-bd_dom_sf"/>
</dbReference>
<protein>
    <submittedName>
        <fullName evidence="3">Putative dehydrogenase</fullName>
    </submittedName>
</protein>
<dbReference type="InterPro" id="IPR055170">
    <property type="entry name" value="GFO_IDH_MocA-like_dom"/>
</dbReference>
<evidence type="ECO:0000259" key="1">
    <source>
        <dbReference type="Pfam" id="PF01408"/>
    </source>
</evidence>
<proteinExistence type="predicted"/>
<evidence type="ECO:0000313" key="3">
    <source>
        <dbReference type="EMBL" id="MBB3205932.1"/>
    </source>
</evidence>
<dbReference type="SUPFAM" id="SSF51735">
    <property type="entry name" value="NAD(P)-binding Rossmann-fold domains"/>
    <property type="match status" value="1"/>
</dbReference>
<feature type="domain" description="Gfo/Idh/MocA-like oxidoreductase N-terminal" evidence="1">
    <location>
        <begin position="6"/>
        <end position="128"/>
    </location>
</feature>
<dbReference type="InterPro" id="IPR000683">
    <property type="entry name" value="Gfo/Idh/MocA-like_OxRdtase_N"/>
</dbReference>
<evidence type="ECO:0000259" key="2">
    <source>
        <dbReference type="Pfam" id="PF22725"/>
    </source>
</evidence>
<reference evidence="3 4" key="1">
    <citation type="submission" date="2020-08" db="EMBL/GenBank/DDBJ databases">
        <title>Genomic Encyclopedia of Type Strains, Phase III (KMG-III): the genomes of soil and plant-associated and newly described type strains.</title>
        <authorList>
            <person name="Whitman W."/>
        </authorList>
    </citation>
    <scope>NUCLEOTIDE SEQUENCE [LARGE SCALE GENOMIC DNA]</scope>
    <source>
        <strain evidence="3 4">CECT 8075</strain>
    </source>
</reference>
<dbReference type="Gene3D" id="3.30.360.10">
    <property type="entry name" value="Dihydrodipicolinate Reductase, domain 2"/>
    <property type="match status" value="1"/>
</dbReference>
<dbReference type="Pfam" id="PF22725">
    <property type="entry name" value="GFO_IDH_MocA_C3"/>
    <property type="match status" value="1"/>
</dbReference>
<dbReference type="PANTHER" id="PTHR46368">
    <property type="match status" value="1"/>
</dbReference>
<comment type="caution">
    <text evidence="3">The sequence shown here is derived from an EMBL/GenBank/DDBJ whole genome shotgun (WGS) entry which is preliminary data.</text>
</comment>
<dbReference type="Pfam" id="PF01408">
    <property type="entry name" value="GFO_IDH_MocA"/>
    <property type="match status" value="1"/>
</dbReference>
<dbReference type="RefSeq" id="WP_221224959.1">
    <property type="nucleotide sequence ID" value="NZ_JACHXU010000005.1"/>
</dbReference>
<dbReference type="Proteomes" id="UP000536179">
    <property type="component" value="Unassembled WGS sequence"/>
</dbReference>
<dbReference type="AlphaFoldDB" id="A0A7W5DXD8"/>
<keyword evidence="4" id="KW-1185">Reference proteome</keyword>
<dbReference type="GO" id="GO:0000166">
    <property type="term" value="F:nucleotide binding"/>
    <property type="evidence" value="ECO:0007669"/>
    <property type="project" value="InterPro"/>
</dbReference>
<dbReference type="SUPFAM" id="SSF55347">
    <property type="entry name" value="Glyceraldehyde-3-phosphate dehydrogenase-like, C-terminal domain"/>
    <property type="match status" value="1"/>
</dbReference>
<gene>
    <name evidence="3" type="ORF">FHS27_001740</name>
</gene>
<accession>A0A7W5DXD8</accession>
<feature type="domain" description="GFO/IDH/MocA-like oxidoreductase" evidence="2">
    <location>
        <begin position="139"/>
        <end position="266"/>
    </location>
</feature>
<dbReference type="PANTHER" id="PTHR46368:SF4">
    <property type="entry name" value="OS10G0403700 PROTEIN"/>
    <property type="match status" value="1"/>
</dbReference>
<dbReference type="Gene3D" id="3.40.50.720">
    <property type="entry name" value="NAD(P)-binding Rossmann-like Domain"/>
    <property type="match status" value="1"/>
</dbReference>
<dbReference type="EMBL" id="JACHXU010000005">
    <property type="protein sequence ID" value="MBB3205932.1"/>
    <property type="molecule type" value="Genomic_DNA"/>
</dbReference>